<organism evidence="16 17">
    <name type="scientific">Paucibacter sediminis</name>
    <dbReference type="NCBI Taxonomy" id="3019553"/>
    <lineage>
        <taxon>Bacteria</taxon>
        <taxon>Pseudomonadati</taxon>
        <taxon>Pseudomonadota</taxon>
        <taxon>Betaproteobacteria</taxon>
        <taxon>Burkholderiales</taxon>
        <taxon>Sphaerotilaceae</taxon>
        <taxon>Roseateles</taxon>
    </lineage>
</organism>
<dbReference type="InterPro" id="IPR012910">
    <property type="entry name" value="Plug_dom"/>
</dbReference>
<dbReference type="Pfam" id="PF07715">
    <property type="entry name" value="Plug"/>
    <property type="match status" value="1"/>
</dbReference>
<keyword evidence="7 10" id="KW-0472">Membrane</keyword>
<name>A0AA95NGW9_9BURK</name>
<evidence type="ECO:0000256" key="5">
    <source>
        <dbReference type="ARBA" id="ARBA00022692"/>
    </source>
</evidence>
<evidence type="ECO:0000259" key="15">
    <source>
        <dbReference type="Pfam" id="PF07715"/>
    </source>
</evidence>
<dbReference type="Gene3D" id="2.170.130.10">
    <property type="entry name" value="TonB-dependent receptor, plug domain"/>
    <property type="match status" value="1"/>
</dbReference>
<dbReference type="GO" id="GO:0009279">
    <property type="term" value="C:cell outer membrane"/>
    <property type="evidence" value="ECO:0007669"/>
    <property type="project" value="UniProtKB-SubCell"/>
</dbReference>
<keyword evidence="3 10" id="KW-0813">Transport</keyword>
<evidence type="ECO:0000256" key="4">
    <source>
        <dbReference type="ARBA" id="ARBA00022452"/>
    </source>
</evidence>
<keyword evidence="17" id="KW-1185">Reference proteome</keyword>
<evidence type="ECO:0000256" key="12">
    <source>
        <dbReference type="SAM" id="MobiDB-lite"/>
    </source>
</evidence>
<evidence type="ECO:0000256" key="13">
    <source>
        <dbReference type="SAM" id="SignalP"/>
    </source>
</evidence>
<keyword evidence="9 10" id="KW-0998">Cell outer membrane</keyword>
<keyword evidence="6 11" id="KW-0798">TonB box</keyword>
<dbReference type="InterPro" id="IPR000531">
    <property type="entry name" value="Beta-barrel_TonB"/>
</dbReference>
<comment type="similarity">
    <text evidence="2 10 11">Belongs to the TonB-dependent receptor family.</text>
</comment>
<feature type="compositionally biased region" description="Polar residues" evidence="12">
    <location>
        <begin position="407"/>
        <end position="427"/>
    </location>
</feature>
<dbReference type="RefSeq" id="WP_285235080.1">
    <property type="nucleotide sequence ID" value="NZ_CP116346.1"/>
</dbReference>
<feature type="domain" description="TonB-dependent receptor plug" evidence="15">
    <location>
        <begin position="57"/>
        <end position="166"/>
    </location>
</feature>
<evidence type="ECO:0000256" key="1">
    <source>
        <dbReference type="ARBA" id="ARBA00004571"/>
    </source>
</evidence>
<dbReference type="Pfam" id="PF00593">
    <property type="entry name" value="TonB_dep_Rec_b-barrel"/>
    <property type="match status" value="1"/>
</dbReference>
<evidence type="ECO:0000313" key="17">
    <source>
        <dbReference type="Proteomes" id="UP001177769"/>
    </source>
</evidence>
<evidence type="ECO:0000313" key="16">
    <source>
        <dbReference type="EMBL" id="WIT13960.1"/>
    </source>
</evidence>
<accession>A0AA95NGW9</accession>
<dbReference type="Proteomes" id="UP001177769">
    <property type="component" value="Chromosome"/>
</dbReference>
<evidence type="ECO:0000256" key="2">
    <source>
        <dbReference type="ARBA" id="ARBA00009810"/>
    </source>
</evidence>
<gene>
    <name evidence="16" type="ORF">PFX98_10130</name>
</gene>
<dbReference type="PANTHER" id="PTHR40980:SF3">
    <property type="entry name" value="TONB-DEPENDENT RECEPTOR-LIKE BETA-BARREL DOMAIN-CONTAINING PROTEIN"/>
    <property type="match status" value="1"/>
</dbReference>
<feature type="region of interest" description="Disordered" evidence="12">
    <location>
        <begin position="407"/>
        <end position="428"/>
    </location>
</feature>
<evidence type="ECO:0000256" key="9">
    <source>
        <dbReference type="ARBA" id="ARBA00023237"/>
    </source>
</evidence>
<keyword evidence="5 10" id="KW-0812">Transmembrane</keyword>
<evidence type="ECO:0000256" key="8">
    <source>
        <dbReference type="ARBA" id="ARBA00023170"/>
    </source>
</evidence>
<sequence>MKVRKTPIAAAVTITLLGAAFGAQAQQADKKAEAAQLDQVVVTGIRASLETAVNIKKNASAVVDAVSAEDVGKLPDSDVGQSLGRIPGVSVGRAFGQGASVSIRGSDPQMTYTTLNGQTVASTGWYDQMDIDRSFNYSLLPPELIGGMEVYKSSQADLTEGGIGGTVIVKTRKPLDMAAGTAFASVKYGKGTISDDEKEVSGLYSWRDQSRRFGALIAGGHSEGAYIRQGIEADSRWSSDVAPTAFVQDRKRDAVNVILQAKPIDGLELGLNVLHLKLGADNSNSSDYIFHDANCDQRNTAVKSDFNPNGVCLHSTTTAAKPLMNQFFQNWARAAAMTSDSVTFDGHYRVDGAKFDLVAGSTKAKGGTSLTTNYAYGWWDTPAKWQGTIDATGKQIVLSPSKDQSFGVSALPKQSSPETWASSQGPNKDQEKFAQLDATFDLAWGAISSFKTGIRMADHTFEKRTFRPVWNSTIAPVDTASLYSGSVGVGGWDVPRPNIGAMIANTNKNIASWIEDRSGFSELNEKNKSAYGMLEFDAQNMRGNFGLRYISTDVKSTGYAFDGTPLAAGDYSGNLNWGRNTATKKSSYNDVLPSANLAFDLSRNMVLRVAASQTITRPNFANMFGVTVSGYNDDRVGNETWTNGSVSLKPMKSSNADIGVEYYYGKGNLLSATFFSKDISNFITAEVKNNQKVGLVDPVSKLDNWTVQSFVNAGGGRIRGLELQANHAFNNGYGVIANYTFTEGTAPASSYIDNLGIFTQASKHNVNLVGYYENETYSGRLAYNWRSKYMIREGAFWYGNRMHDAYGTLDASFGWNINKNLKLSLEVINLLKQDDVQYGAADASNTSIKDPLRAGFPAWSFQGETTYRLGLSAKF</sequence>
<evidence type="ECO:0000256" key="10">
    <source>
        <dbReference type="PROSITE-ProRule" id="PRU01360"/>
    </source>
</evidence>
<dbReference type="AlphaFoldDB" id="A0AA95NGW9"/>
<evidence type="ECO:0000256" key="3">
    <source>
        <dbReference type="ARBA" id="ARBA00022448"/>
    </source>
</evidence>
<evidence type="ECO:0000259" key="14">
    <source>
        <dbReference type="Pfam" id="PF00593"/>
    </source>
</evidence>
<reference evidence="16" key="1">
    <citation type="submission" date="2023-01" db="EMBL/GenBank/DDBJ databases">
        <title>Whole genome sequence of Paucibacter sp. S2-9 isolated from pond sediment.</title>
        <authorList>
            <person name="Jung J.Y."/>
        </authorList>
    </citation>
    <scope>NUCLEOTIDE SEQUENCE</scope>
    <source>
        <strain evidence="16">S2-9</strain>
    </source>
</reference>
<evidence type="ECO:0000256" key="7">
    <source>
        <dbReference type="ARBA" id="ARBA00023136"/>
    </source>
</evidence>
<dbReference type="InterPro" id="IPR010104">
    <property type="entry name" value="TonB_rcpt_bac"/>
</dbReference>
<dbReference type="Gene3D" id="2.40.170.20">
    <property type="entry name" value="TonB-dependent receptor, beta-barrel domain"/>
    <property type="match status" value="1"/>
</dbReference>
<feature type="chain" id="PRO_5041653390" evidence="13">
    <location>
        <begin position="26"/>
        <end position="875"/>
    </location>
</feature>
<dbReference type="PANTHER" id="PTHR40980">
    <property type="entry name" value="PLUG DOMAIN-CONTAINING PROTEIN"/>
    <property type="match status" value="1"/>
</dbReference>
<dbReference type="InterPro" id="IPR039426">
    <property type="entry name" value="TonB-dep_rcpt-like"/>
</dbReference>
<dbReference type="KEGG" id="pais:PFX98_10130"/>
<dbReference type="SUPFAM" id="SSF56935">
    <property type="entry name" value="Porins"/>
    <property type="match status" value="1"/>
</dbReference>
<dbReference type="CDD" id="cd01347">
    <property type="entry name" value="ligand_gated_channel"/>
    <property type="match status" value="1"/>
</dbReference>
<evidence type="ECO:0000256" key="6">
    <source>
        <dbReference type="ARBA" id="ARBA00023077"/>
    </source>
</evidence>
<keyword evidence="8 16" id="KW-0675">Receptor</keyword>
<dbReference type="InterPro" id="IPR036942">
    <property type="entry name" value="Beta-barrel_TonB_sf"/>
</dbReference>
<evidence type="ECO:0000256" key="11">
    <source>
        <dbReference type="RuleBase" id="RU003357"/>
    </source>
</evidence>
<dbReference type="EMBL" id="CP116346">
    <property type="protein sequence ID" value="WIT13960.1"/>
    <property type="molecule type" value="Genomic_DNA"/>
</dbReference>
<feature type="domain" description="TonB-dependent receptor-like beta-barrel" evidence="14">
    <location>
        <begin position="366"/>
        <end position="830"/>
    </location>
</feature>
<dbReference type="InterPro" id="IPR037066">
    <property type="entry name" value="Plug_dom_sf"/>
</dbReference>
<keyword evidence="13" id="KW-0732">Signal</keyword>
<proteinExistence type="inferred from homology"/>
<protein>
    <submittedName>
        <fullName evidence="16">TonB-dependent receptor</fullName>
    </submittedName>
</protein>
<dbReference type="NCBIfam" id="TIGR01782">
    <property type="entry name" value="TonB-Xanth-Caul"/>
    <property type="match status" value="1"/>
</dbReference>
<keyword evidence="4 10" id="KW-1134">Transmembrane beta strand</keyword>
<feature type="signal peptide" evidence="13">
    <location>
        <begin position="1"/>
        <end position="25"/>
    </location>
</feature>
<dbReference type="PROSITE" id="PS52016">
    <property type="entry name" value="TONB_DEPENDENT_REC_3"/>
    <property type="match status" value="1"/>
</dbReference>
<comment type="subcellular location">
    <subcellularLocation>
        <location evidence="1 10">Cell outer membrane</location>
        <topology evidence="1 10">Multi-pass membrane protein</topology>
    </subcellularLocation>
</comment>